<evidence type="ECO:0000313" key="2">
    <source>
        <dbReference type="EMBL" id="OVA03507.1"/>
    </source>
</evidence>
<dbReference type="PANTHER" id="PTHR47992">
    <property type="entry name" value="PROTEIN PHOSPHATASE"/>
    <property type="match status" value="1"/>
</dbReference>
<dbReference type="InParanoid" id="A0A200PZ87"/>
<sequence>MHDFWTETESAIRRAYDITDKKILEKAVDLGRGGSTAVTAILINGEKLVVANVGDSRAVICKNGMAKQLSVDHEPAKEREVIENRGGFVSRLPGDIPRVDGQLAVARAFGDKSLKRHLTSEPDITVEMIEDDTELIILACDGLWKVCYVKPRGNRLYKDAQAAKHLTEEARFQEKQG</sequence>
<proteinExistence type="predicted"/>
<dbReference type="Proteomes" id="UP000195402">
    <property type="component" value="Unassembled WGS sequence"/>
</dbReference>
<dbReference type="PROSITE" id="PS51746">
    <property type="entry name" value="PPM_2"/>
    <property type="match status" value="1"/>
</dbReference>
<evidence type="ECO:0000313" key="3">
    <source>
        <dbReference type="Proteomes" id="UP000195402"/>
    </source>
</evidence>
<comment type="caution">
    <text evidence="2">The sequence shown here is derived from an EMBL/GenBank/DDBJ whole genome shotgun (WGS) entry which is preliminary data.</text>
</comment>
<dbReference type="Pfam" id="PF00481">
    <property type="entry name" value="PP2C"/>
    <property type="match status" value="1"/>
</dbReference>
<dbReference type="InterPro" id="IPR015655">
    <property type="entry name" value="PP2C"/>
</dbReference>
<gene>
    <name evidence="2" type="ORF">BVC80_7731g3</name>
</gene>
<dbReference type="InterPro" id="IPR001932">
    <property type="entry name" value="PPM-type_phosphatase-like_dom"/>
</dbReference>
<organism evidence="2 3">
    <name type="scientific">Macleaya cordata</name>
    <name type="common">Five-seeded plume-poppy</name>
    <name type="synonym">Bocconia cordata</name>
    <dbReference type="NCBI Taxonomy" id="56857"/>
    <lineage>
        <taxon>Eukaryota</taxon>
        <taxon>Viridiplantae</taxon>
        <taxon>Streptophyta</taxon>
        <taxon>Embryophyta</taxon>
        <taxon>Tracheophyta</taxon>
        <taxon>Spermatophyta</taxon>
        <taxon>Magnoliopsida</taxon>
        <taxon>Ranunculales</taxon>
        <taxon>Papaveraceae</taxon>
        <taxon>Papaveroideae</taxon>
        <taxon>Macleaya</taxon>
    </lineage>
</organism>
<dbReference type="EMBL" id="MVGT01003666">
    <property type="protein sequence ID" value="OVA03507.1"/>
    <property type="molecule type" value="Genomic_DNA"/>
</dbReference>
<protein>
    <submittedName>
        <fullName evidence="2">Protein phosphatase 2C (PP2C)-like domain</fullName>
    </submittedName>
</protein>
<evidence type="ECO:0000259" key="1">
    <source>
        <dbReference type="PROSITE" id="PS51746"/>
    </source>
</evidence>
<dbReference type="CDD" id="cd00143">
    <property type="entry name" value="PP2Cc"/>
    <property type="match status" value="1"/>
</dbReference>
<dbReference type="SMART" id="SM00332">
    <property type="entry name" value="PP2Cc"/>
    <property type="match status" value="1"/>
</dbReference>
<dbReference type="InterPro" id="IPR036457">
    <property type="entry name" value="PPM-type-like_dom_sf"/>
</dbReference>
<dbReference type="OMA" id="NSANSLW"/>
<reference evidence="2 3" key="1">
    <citation type="journal article" date="2017" name="Mol. Plant">
        <title>The Genome of Medicinal Plant Macleaya cordata Provides New Insights into Benzylisoquinoline Alkaloids Metabolism.</title>
        <authorList>
            <person name="Liu X."/>
            <person name="Liu Y."/>
            <person name="Huang P."/>
            <person name="Ma Y."/>
            <person name="Qing Z."/>
            <person name="Tang Q."/>
            <person name="Cao H."/>
            <person name="Cheng P."/>
            <person name="Zheng Y."/>
            <person name="Yuan Z."/>
            <person name="Zhou Y."/>
            <person name="Liu J."/>
            <person name="Tang Z."/>
            <person name="Zhuo Y."/>
            <person name="Zhang Y."/>
            <person name="Yu L."/>
            <person name="Huang J."/>
            <person name="Yang P."/>
            <person name="Peng Q."/>
            <person name="Zhang J."/>
            <person name="Jiang W."/>
            <person name="Zhang Z."/>
            <person name="Lin K."/>
            <person name="Ro D.K."/>
            <person name="Chen X."/>
            <person name="Xiong X."/>
            <person name="Shang Y."/>
            <person name="Huang S."/>
            <person name="Zeng J."/>
        </authorList>
    </citation>
    <scope>NUCLEOTIDE SEQUENCE [LARGE SCALE GENOMIC DNA]</scope>
    <source>
        <strain evidence="3">cv. BLH2017</strain>
        <tissue evidence="2">Root</tissue>
    </source>
</reference>
<name>A0A200PZ87_MACCD</name>
<dbReference type="Gene3D" id="3.60.40.10">
    <property type="entry name" value="PPM-type phosphatase domain"/>
    <property type="match status" value="1"/>
</dbReference>
<feature type="domain" description="PPM-type phosphatase" evidence="1">
    <location>
        <begin position="1"/>
        <end position="177"/>
    </location>
</feature>
<dbReference type="STRING" id="56857.A0A200PZ87"/>
<dbReference type="AlphaFoldDB" id="A0A200PZ87"/>
<dbReference type="OrthoDB" id="1511103at2759"/>
<accession>A0A200PZ87</accession>
<keyword evidence="3" id="KW-1185">Reference proteome</keyword>
<dbReference type="SUPFAM" id="SSF81606">
    <property type="entry name" value="PP2C-like"/>
    <property type="match status" value="1"/>
</dbReference>
<dbReference type="GO" id="GO:0004722">
    <property type="term" value="F:protein serine/threonine phosphatase activity"/>
    <property type="evidence" value="ECO:0007669"/>
    <property type="project" value="InterPro"/>
</dbReference>